<dbReference type="SUPFAM" id="SSF81271">
    <property type="entry name" value="TGS-like"/>
    <property type="match status" value="1"/>
</dbReference>
<dbReference type="InterPro" id="IPR027417">
    <property type="entry name" value="P-loop_NTPase"/>
</dbReference>
<dbReference type="InterPro" id="IPR012676">
    <property type="entry name" value="TGS-like"/>
</dbReference>
<dbReference type="Pfam" id="PF06071">
    <property type="entry name" value="YchF-GTPase_C"/>
    <property type="match status" value="1"/>
</dbReference>
<keyword evidence="3 6" id="KW-0547">Nucleotide-binding</keyword>
<dbReference type="EMBL" id="JAXCLX010000001">
    <property type="protein sequence ID" value="MDY0872400.1"/>
    <property type="molecule type" value="Genomic_DNA"/>
</dbReference>
<dbReference type="HAMAP" id="MF_00944">
    <property type="entry name" value="YchF_OLA1_ATPase"/>
    <property type="match status" value="1"/>
</dbReference>
<evidence type="ECO:0000259" key="8">
    <source>
        <dbReference type="PROSITE" id="PS51710"/>
    </source>
</evidence>
<evidence type="ECO:0000256" key="2">
    <source>
        <dbReference type="ARBA" id="ARBA00022723"/>
    </source>
</evidence>
<keyword evidence="5" id="KW-0460">Magnesium</keyword>
<gene>
    <name evidence="6 10" type="primary">ychF</name>
    <name evidence="10" type="ORF">SMD31_10720</name>
</gene>
<dbReference type="CDD" id="cd01900">
    <property type="entry name" value="YchF"/>
    <property type="match status" value="1"/>
</dbReference>
<feature type="coiled-coil region" evidence="7">
    <location>
        <begin position="130"/>
        <end position="157"/>
    </location>
</feature>
<dbReference type="InterPro" id="IPR013029">
    <property type="entry name" value="YchF_C"/>
</dbReference>
<reference evidence="10 11" key="1">
    <citation type="journal article" date="2013" name="Antonie Van Leeuwenhoek">
        <title>Dongia rigui sp. nov., isolated from freshwater of a large wetland in Korea.</title>
        <authorList>
            <person name="Baik K.S."/>
            <person name="Hwang Y.M."/>
            <person name="Choi J.S."/>
            <person name="Kwon J."/>
            <person name="Seong C.N."/>
        </authorList>
    </citation>
    <scope>NUCLEOTIDE SEQUENCE [LARGE SCALE GENOMIC DNA]</scope>
    <source>
        <strain evidence="10 11">04SU4-P</strain>
    </source>
</reference>
<protein>
    <recommendedName>
        <fullName evidence="6">Ribosome-binding ATPase YchF</fullName>
    </recommendedName>
</protein>
<dbReference type="InterPro" id="IPR006073">
    <property type="entry name" value="GTP-bd"/>
</dbReference>
<dbReference type="Gene3D" id="3.40.50.300">
    <property type="entry name" value="P-loop containing nucleotide triphosphate hydrolases"/>
    <property type="match status" value="1"/>
</dbReference>
<dbReference type="InterPro" id="IPR012675">
    <property type="entry name" value="Beta-grasp_dom_sf"/>
</dbReference>
<dbReference type="Proteomes" id="UP001271769">
    <property type="component" value="Unassembled WGS sequence"/>
</dbReference>
<sequence>MGFNCGIVGLPNVGKSTLFNALTATAAAQAANYPFCTIEPNVGRVSVPDPRLEKCAEIAKSAKIIPTQLEFVDIAGLVRGASKGEGLGNKFLANIREVDAIVHVLRCFDGEVTHVEGSVDPIRDAETVETELMLADLESVEKRLDNAQKRAKGNDKEAKELVEVLAPAVEALRAGKAARTVLKDLSPEQRQRFRQLQLMTGKPVLYVCNVDEAAAATGNAWSAKVAEMAKAQGAATVVISAAIEAEVAQLSSDEEKQEFLATLGLEETGLARVIRAGYKLLDLITFFTVGPKEARAWTVRHGAKAPEAAGVIHTDFERGFIRAETMSYADFIAFNGEAGVKEAGKFRQEGKEYVVVDGDIFNFRFNV</sequence>
<keyword evidence="7" id="KW-0175">Coiled coil</keyword>
<comment type="cofactor">
    <cofactor evidence="1">
        <name>Mg(2+)</name>
        <dbReference type="ChEBI" id="CHEBI:18420"/>
    </cofactor>
</comment>
<dbReference type="PANTHER" id="PTHR23305:SF18">
    <property type="entry name" value="OBG-TYPE G DOMAIN-CONTAINING PROTEIN"/>
    <property type="match status" value="1"/>
</dbReference>
<proteinExistence type="inferred from homology"/>
<evidence type="ECO:0000256" key="1">
    <source>
        <dbReference type="ARBA" id="ARBA00001946"/>
    </source>
</evidence>
<evidence type="ECO:0000313" key="11">
    <source>
        <dbReference type="Proteomes" id="UP001271769"/>
    </source>
</evidence>
<comment type="caution">
    <text evidence="10">The sequence shown here is derived from an EMBL/GenBank/DDBJ whole genome shotgun (WGS) entry which is preliminary data.</text>
</comment>
<dbReference type="Pfam" id="PF01926">
    <property type="entry name" value="MMR_HSR1"/>
    <property type="match status" value="1"/>
</dbReference>
<feature type="binding site" evidence="6">
    <location>
        <begin position="12"/>
        <end position="17"/>
    </location>
    <ligand>
        <name>ATP</name>
        <dbReference type="ChEBI" id="CHEBI:30616"/>
    </ligand>
</feature>
<dbReference type="CDD" id="cd04867">
    <property type="entry name" value="TGS_YchF_OLA1"/>
    <property type="match status" value="1"/>
</dbReference>
<evidence type="ECO:0000256" key="6">
    <source>
        <dbReference type="HAMAP-Rule" id="MF_00944"/>
    </source>
</evidence>
<accession>A0ABU5DYP9</accession>
<dbReference type="InterPro" id="IPR004396">
    <property type="entry name" value="ATPase_YchF/OLA1"/>
</dbReference>
<evidence type="ECO:0000256" key="7">
    <source>
        <dbReference type="SAM" id="Coils"/>
    </source>
</evidence>
<dbReference type="Gene3D" id="3.10.20.30">
    <property type="match status" value="1"/>
</dbReference>
<dbReference type="RefSeq" id="WP_320500825.1">
    <property type="nucleotide sequence ID" value="NZ_JAXCLX010000001.1"/>
</dbReference>
<evidence type="ECO:0000313" key="10">
    <source>
        <dbReference type="EMBL" id="MDY0872400.1"/>
    </source>
</evidence>
<dbReference type="InterPro" id="IPR004095">
    <property type="entry name" value="TGS"/>
</dbReference>
<comment type="similarity">
    <text evidence="6">Belongs to the TRAFAC class OBG-HflX-like GTPase superfamily. OBG GTPase family. YchF/OLA1 subfamily.</text>
</comment>
<dbReference type="Gene3D" id="1.10.150.300">
    <property type="entry name" value="TGS-like domain"/>
    <property type="match status" value="1"/>
</dbReference>
<dbReference type="InterPro" id="IPR031167">
    <property type="entry name" value="G_OBG"/>
</dbReference>
<name>A0ABU5DYP9_9PROT</name>
<organism evidence="10 11">
    <name type="scientific">Dongia rigui</name>
    <dbReference type="NCBI Taxonomy" id="940149"/>
    <lineage>
        <taxon>Bacteria</taxon>
        <taxon>Pseudomonadati</taxon>
        <taxon>Pseudomonadota</taxon>
        <taxon>Alphaproteobacteria</taxon>
        <taxon>Rhodospirillales</taxon>
        <taxon>Dongiaceae</taxon>
        <taxon>Dongia</taxon>
    </lineage>
</organism>
<evidence type="ECO:0000256" key="3">
    <source>
        <dbReference type="ARBA" id="ARBA00022741"/>
    </source>
</evidence>
<dbReference type="PROSITE" id="PS51880">
    <property type="entry name" value="TGS"/>
    <property type="match status" value="1"/>
</dbReference>
<dbReference type="SUPFAM" id="SSF52540">
    <property type="entry name" value="P-loop containing nucleoside triphosphate hydrolases"/>
    <property type="match status" value="1"/>
</dbReference>
<keyword evidence="4 6" id="KW-0067">ATP-binding</keyword>
<feature type="domain" description="OBG-type G" evidence="8">
    <location>
        <begin position="3"/>
        <end position="282"/>
    </location>
</feature>
<keyword evidence="11" id="KW-1185">Reference proteome</keyword>
<evidence type="ECO:0000259" key="9">
    <source>
        <dbReference type="PROSITE" id="PS51880"/>
    </source>
</evidence>
<dbReference type="InterPro" id="IPR023192">
    <property type="entry name" value="TGS-like_dom_sf"/>
</dbReference>
<keyword evidence="2" id="KW-0479">Metal-binding</keyword>
<evidence type="ECO:0000256" key="4">
    <source>
        <dbReference type="ARBA" id="ARBA00022840"/>
    </source>
</evidence>
<comment type="function">
    <text evidence="6">ATPase that binds to both the 70S ribosome and the 50S ribosomal subunit in a nucleotide-independent manner.</text>
</comment>
<dbReference type="PANTHER" id="PTHR23305">
    <property type="entry name" value="OBG GTPASE FAMILY"/>
    <property type="match status" value="1"/>
</dbReference>
<evidence type="ECO:0000256" key="5">
    <source>
        <dbReference type="ARBA" id="ARBA00022842"/>
    </source>
</evidence>
<feature type="domain" description="TGS" evidence="9">
    <location>
        <begin position="282"/>
        <end position="365"/>
    </location>
</feature>
<dbReference type="InterPro" id="IPR041706">
    <property type="entry name" value="YchF_N"/>
</dbReference>
<dbReference type="NCBIfam" id="TIGR00092">
    <property type="entry name" value="redox-regulated ATPase YchF"/>
    <property type="match status" value="1"/>
</dbReference>
<dbReference type="PIRSF" id="PIRSF006641">
    <property type="entry name" value="CHP00092"/>
    <property type="match status" value="1"/>
</dbReference>
<dbReference type="PRINTS" id="PR00326">
    <property type="entry name" value="GTP1OBG"/>
</dbReference>
<dbReference type="PROSITE" id="PS51710">
    <property type="entry name" value="G_OBG"/>
    <property type="match status" value="1"/>
</dbReference>